<dbReference type="SUPFAM" id="SSF53335">
    <property type="entry name" value="S-adenosyl-L-methionine-dependent methyltransferases"/>
    <property type="match status" value="1"/>
</dbReference>
<dbReference type="Proteomes" id="UP000005019">
    <property type="component" value="Unassembled WGS sequence"/>
</dbReference>
<dbReference type="GO" id="GO:0032259">
    <property type="term" value="P:methylation"/>
    <property type="evidence" value="ECO:0007669"/>
    <property type="project" value="UniProtKB-KW"/>
</dbReference>
<reference evidence="2 3" key="1">
    <citation type="journal article" date="2011" name="J. Bacteriol.">
        <title>Genome sequence of Methyloversatilis universalis FAM5T, a methylotrophic representative of the order Rhodocyclales.</title>
        <authorList>
            <person name="Kittichotirat W."/>
            <person name="Good N.M."/>
            <person name="Hall R."/>
            <person name="Bringel F."/>
            <person name="Lajus A."/>
            <person name="Medigue C."/>
            <person name="Smalley N.E."/>
            <person name="Beck D."/>
            <person name="Bumgarner R."/>
            <person name="Vuilleumier S."/>
            <person name="Kalyuzhnaya M.G."/>
        </authorList>
    </citation>
    <scope>NUCLEOTIDE SEQUENCE [LARGE SCALE GENOMIC DNA]</scope>
    <source>
        <strain evidence="3">ATCC BAA-1314 / JCM 13912 / FAM5</strain>
    </source>
</reference>
<dbReference type="AlphaFoldDB" id="F5RES0"/>
<dbReference type="GO" id="GO:0008757">
    <property type="term" value="F:S-adenosylmethionine-dependent methyltransferase activity"/>
    <property type="evidence" value="ECO:0007669"/>
    <property type="project" value="InterPro"/>
</dbReference>
<keyword evidence="2" id="KW-0489">Methyltransferase</keyword>
<keyword evidence="2" id="KW-0808">Transferase</keyword>
<dbReference type="RefSeq" id="WP_008062764.1">
    <property type="nucleotide sequence ID" value="NZ_AFHG01000052.1"/>
</dbReference>
<dbReference type="STRING" id="1000565.METUNv1_02799"/>
<protein>
    <submittedName>
        <fullName evidence="2">S-adenosyl-L-methionine-dependent methyltransferase</fullName>
    </submittedName>
</protein>
<keyword evidence="3" id="KW-1185">Reference proteome</keyword>
<dbReference type="Gene3D" id="3.40.50.150">
    <property type="entry name" value="Vaccinia Virus protein VP39"/>
    <property type="match status" value="1"/>
</dbReference>
<accession>F5RES0</accession>
<gene>
    <name evidence="2" type="ORF">METUNv1_02799</name>
</gene>
<dbReference type="eggNOG" id="COG2226">
    <property type="taxonomic scope" value="Bacteria"/>
</dbReference>
<evidence type="ECO:0000313" key="3">
    <source>
        <dbReference type="Proteomes" id="UP000005019"/>
    </source>
</evidence>
<name>F5RES0_METUF</name>
<sequence length="245" mass="28092">MSIPGLHEWLDTPQGQYVQRWEQACVDQIVADVFGYNAVQIGLLEHDYLRANRMPYKLYCEDAKPGPVRALICDPVQLPLASTSVDLVVLPHVLEFASDPHAVLREVERVLVPEGQVLVTGFNPFSLWGARRRLRERDPFPWNGDWLSVPRLRDWFKLLSLDTQAGCFGCYRPPVRSDTWLSRWQFIEVAGERWWPFLGGAYVLQGIKRVRGMRLIMPAWRDRRAAARALAAVSPRAQKDRSTGQ</sequence>
<evidence type="ECO:0000259" key="1">
    <source>
        <dbReference type="Pfam" id="PF08241"/>
    </source>
</evidence>
<evidence type="ECO:0000313" key="2">
    <source>
        <dbReference type="EMBL" id="EGK71405.1"/>
    </source>
</evidence>
<feature type="domain" description="Methyltransferase type 11" evidence="1">
    <location>
        <begin position="67"/>
        <end position="118"/>
    </location>
</feature>
<dbReference type="InterPro" id="IPR013216">
    <property type="entry name" value="Methyltransf_11"/>
</dbReference>
<organism evidence="2 3">
    <name type="scientific">Methyloversatilis universalis (strain ATCC BAA-1314 / DSM 25237 / JCM 13912 / CCUG 52030 / FAM5)</name>
    <dbReference type="NCBI Taxonomy" id="1000565"/>
    <lineage>
        <taxon>Bacteria</taxon>
        <taxon>Pseudomonadati</taxon>
        <taxon>Pseudomonadota</taxon>
        <taxon>Betaproteobacteria</taxon>
        <taxon>Nitrosomonadales</taxon>
        <taxon>Sterolibacteriaceae</taxon>
        <taxon>Methyloversatilis</taxon>
    </lineage>
</organism>
<dbReference type="OrthoDB" id="6191410at2"/>
<dbReference type="InterPro" id="IPR029063">
    <property type="entry name" value="SAM-dependent_MTases_sf"/>
</dbReference>
<dbReference type="Pfam" id="PF08241">
    <property type="entry name" value="Methyltransf_11"/>
    <property type="match status" value="1"/>
</dbReference>
<proteinExistence type="predicted"/>
<dbReference type="EMBL" id="AFHG01000052">
    <property type="protein sequence ID" value="EGK71405.1"/>
    <property type="molecule type" value="Genomic_DNA"/>
</dbReference>
<comment type="caution">
    <text evidence="2">The sequence shown here is derived from an EMBL/GenBank/DDBJ whole genome shotgun (WGS) entry which is preliminary data.</text>
</comment>